<reference evidence="3 4" key="1">
    <citation type="submission" date="2016-10" db="EMBL/GenBank/DDBJ databases">
        <authorList>
            <person name="de Groot N.N."/>
        </authorList>
    </citation>
    <scope>NUCLEOTIDE SEQUENCE [LARGE SCALE GENOMIC DNA]</scope>
    <source>
        <strain evidence="3 4">JCM 11308</strain>
    </source>
</reference>
<gene>
    <name evidence="3" type="ORF">SAMN05444580_103385</name>
</gene>
<evidence type="ECO:0000313" key="4">
    <source>
        <dbReference type="Proteomes" id="UP000199417"/>
    </source>
</evidence>
<name>A0A1G6T3P3_9NOCA</name>
<keyword evidence="1" id="KW-1133">Transmembrane helix</keyword>
<feature type="chain" id="PRO_5011643367" description="Secreted protein" evidence="2">
    <location>
        <begin position="30"/>
        <end position="86"/>
    </location>
</feature>
<evidence type="ECO:0000313" key="3">
    <source>
        <dbReference type="EMBL" id="SDD23668.1"/>
    </source>
</evidence>
<dbReference type="Proteomes" id="UP000199417">
    <property type="component" value="Unassembled WGS sequence"/>
</dbReference>
<dbReference type="AlphaFoldDB" id="A0A1G6T3P3"/>
<organism evidence="3 4">
    <name type="scientific">Rhodococcus tukisamuensis</name>
    <dbReference type="NCBI Taxonomy" id="168276"/>
    <lineage>
        <taxon>Bacteria</taxon>
        <taxon>Bacillati</taxon>
        <taxon>Actinomycetota</taxon>
        <taxon>Actinomycetes</taxon>
        <taxon>Mycobacteriales</taxon>
        <taxon>Nocardiaceae</taxon>
        <taxon>Rhodococcus</taxon>
    </lineage>
</organism>
<proteinExistence type="predicted"/>
<sequence length="86" mass="8340">MQGINLKRSLVVALAGATIAFGTAASASAAPVDLGSPSDVADSGSSNFFRAAPGENSGSTDLANSVAGGLLFPVLCVFVAIVCGPN</sequence>
<evidence type="ECO:0008006" key="5">
    <source>
        <dbReference type="Google" id="ProtNLM"/>
    </source>
</evidence>
<accession>A0A1G6T3P3</accession>
<feature type="transmembrane region" description="Helical" evidence="1">
    <location>
        <begin position="62"/>
        <end position="83"/>
    </location>
</feature>
<keyword evidence="1" id="KW-0812">Transmembrane</keyword>
<evidence type="ECO:0000256" key="2">
    <source>
        <dbReference type="SAM" id="SignalP"/>
    </source>
</evidence>
<feature type="signal peptide" evidence="2">
    <location>
        <begin position="1"/>
        <end position="29"/>
    </location>
</feature>
<keyword evidence="1" id="KW-0472">Membrane</keyword>
<dbReference type="EMBL" id="FNAB01000003">
    <property type="protein sequence ID" value="SDD23668.1"/>
    <property type="molecule type" value="Genomic_DNA"/>
</dbReference>
<dbReference type="RefSeq" id="WP_072847205.1">
    <property type="nucleotide sequence ID" value="NZ_FNAB01000003.1"/>
</dbReference>
<keyword evidence="4" id="KW-1185">Reference proteome</keyword>
<protein>
    <recommendedName>
        <fullName evidence="5">Secreted protein</fullName>
    </recommendedName>
</protein>
<keyword evidence="2" id="KW-0732">Signal</keyword>
<evidence type="ECO:0000256" key="1">
    <source>
        <dbReference type="SAM" id="Phobius"/>
    </source>
</evidence>